<dbReference type="SUPFAM" id="SSF50249">
    <property type="entry name" value="Nucleic acid-binding proteins"/>
    <property type="match status" value="1"/>
</dbReference>
<dbReference type="InterPro" id="IPR014722">
    <property type="entry name" value="Rib_uL2_dom2"/>
</dbReference>
<dbReference type="SMART" id="SM01383">
    <property type="entry name" value="Ribosomal_L2"/>
    <property type="match status" value="1"/>
</dbReference>
<dbReference type="PROSITE" id="PS00467">
    <property type="entry name" value="RIBOSOMAL_L2"/>
    <property type="match status" value="1"/>
</dbReference>
<dbReference type="PANTHER" id="PTHR13691">
    <property type="entry name" value="RIBOSOMAL PROTEIN L2"/>
    <property type="match status" value="1"/>
</dbReference>
<accession>A0A140F2P8</accession>
<dbReference type="InterPro" id="IPR014726">
    <property type="entry name" value="Ribosomal_uL2_dom3"/>
</dbReference>
<dbReference type="InterPro" id="IPR005880">
    <property type="entry name" value="Ribosomal_uL2_bac/org-type"/>
</dbReference>
<feature type="domain" description="Large ribosomal subunit protein uL2 C-terminal" evidence="8">
    <location>
        <begin position="126"/>
        <end position="254"/>
    </location>
</feature>
<dbReference type="GeneID" id="26994739"/>
<keyword evidence="10" id="KW-0496">Mitochondrion</keyword>
<protein>
    <submittedName>
        <fullName evidence="10">Ribosomal protein L2</fullName>
    </submittedName>
</protein>
<reference evidence="10" key="1">
    <citation type="journal article" date="2016" name="Genome Biol. Evol.">
        <title>A Comparative Analysis of Mitochondrial Genomes in Eustigmatophyte Algae.</title>
        <authorList>
            <person name="Sevcikova T."/>
            <person name="Klimes V."/>
            <person name="Zbrankova V."/>
            <person name="Strnad H."/>
            <person name="Hroudova M."/>
            <person name="Vlcek C."/>
            <person name="Elias M."/>
        </authorList>
    </citation>
    <scope>NUCLEOTIDE SEQUENCE</scope>
    <source>
        <strain evidence="10">CCALA 838</strain>
    </source>
</reference>
<proteinExistence type="inferred from homology"/>
<keyword evidence="3" id="KW-0150">Chloroplast</keyword>
<dbReference type="Pfam" id="PF00181">
    <property type="entry name" value="Ribosomal_L2_N"/>
    <property type="match status" value="1"/>
</dbReference>
<comment type="subcellular location">
    <subcellularLocation>
        <location evidence="1">Plastid</location>
        <location evidence="1">Chloroplast</location>
    </subcellularLocation>
</comment>
<dbReference type="InterPro" id="IPR022666">
    <property type="entry name" value="Ribosomal_uL2_RNA-bd_dom"/>
</dbReference>
<sequence>MLEHIFKKTRPVTPSLRRLKLLQRPFLSKDKFLKLHTRGIQRSYGKNNFGRITVKHRGGGHKRLYRKLDFTRRDTKGIVEAVEYDPFRTAFIARLYDFDLKQHSYILAPKNLFCGSFVNSGYSADIQLGHSLSLEKIPVGSIVHNIASTSNKKGQIARAAGTFAQLIQKTRYYARLRLMSGEQRLFPLNSSATLGIVSNDNWKLLNLGKAGRNRWKNWRPYVRGVAMNPIDHPHGGGEGKTSGGQPSVTPWGKPTKGPKTSSSKNHLIVVSRKK</sequence>
<dbReference type="Pfam" id="PF03947">
    <property type="entry name" value="Ribosomal_L2_C"/>
    <property type="match status" value="1"/>
</dbReference>
<dbReference type="GO" id="GO:0016740">
    <property type="term" value="F:transferase activity"/>
    <property type="evidence" value="ECO:0007669"/>
    <property type="project" value="InterPro"/>
</dbReference>
<evidence type="ECO:0000256" key="1">
    <source>
        <dbReference type="ARBA" id="ARBA00004229"/>
    </source>
</evidence>
<evidence type="ECO:0000256" key="3">
    <source>
        <dbReference type="ARBA" id="ARBA00022528"/>
    </source>
</evidence>
<organism evidence="10">
    <name type="scientific">Trachydiscus minutus</name>
    <dbReference type="NCBI Taxonomy" id="1032745"/>
    <lineage>
        <taxon>Eukaryota</taxon>
        <taxon>Sar</taxon>
        <taxon>Stramenopiles</taxon>
        <taxon>Ochrophyta</taxon>
        <taxon>Eustigmatophyceae</taxon>
        <taxon>Goniochloridales</taxon>
        <taxon>Goniochloridaceae</taxon>
        <taxon>Trachydiscus</taxon>
    </lineage>
</organism>
<geneLocation type="mitochondrion" evidence="10"/>
<dbReference type="SMART" id="SM01382">
    <property type="entry name" value="Ribosomal_L2_C"/>
    <property type="match status" value="1"/>
</dbReference>
<dbReference type="InterPro" id="IPR022669">
    <property type="entry name" value="Ribosomal_uL2_C"/>
</dbReference>
<dbReference type="SUPFAM" id="SSF50104">
    <property type="entry name" value="Translation proteins SH3-like domain"/>
    <property type="match status" value="1"/>
</dbReference>
<keyword evidence="5 10" id="KW-0689">Ribosomal protein</keyword>
<dbReference type="AlphaFoldDB" id="A0A140F2P8"/>
<name>A0A140F2P8_9STRA</name>
<dbReference type="PANTHER" id="PTHR13691:SF5">
    <property type="entry name" value="LARGE RIBOSOMAL SUBUNIT PROTEIN UL2M"/>
    <property type="match status" value="1"/>
</dbReference>
<gene>
    <name evidence="10" type="primary">rpl2</name>
</gene>
<comment type="similarity">
    <text evidence="2">Belongs to the universal ribosomal protein uL2 family.</text>
</comment>
<dbReference type="PIRSF" id="PIRSF002158">
    <property type="entry name" value="Ribosomal_L2"/>
    <property type="match status" value="1"/>
</dbReference>
<dbReference type="EMBL" id="KU501220">
    <property type="protein sequence ID" value="AML60682.1"/>
    <property type="molecule type" value="Genomic_DNA"/>
</dbReference>
<dbReference type="FunFam" id="4.10.950.10:FF:000001">
    <property type="entry name" value="50S ribosomal protein L2"/>
    <property type="match status" value="1"/>
</dbReference>
<keyword evidence="4" id="KW-0934">Plastid</keyword>
<dbReference type="InterPro" id="IPR012340">
    <property type="entry name" value="NA-bd_OB-fold"/>
</dbReference>
<evidence type="ECO:0000256" key="2">
    <source>
        <dbReference type="ARBA" id="ARBA00005636"/>
    </source>
</evidence>
<evidence type="ECO:0000256" key="5">
    <source>
        <dbReference type="ARBA" id="ARBA00022980"/>
    </source>
</evidence>
<dbReference type="GO" id="GO:0032543">
    <property type="term" value="P:mitochondrial translation"/>
    <property type="evidence" value="ECO:0007669"/>
    <property type="project" value="TreeGrafter"/>
</dbReference>
<keyword evidence="6" id="KW-0687">Ribonucleoprotein</keyword>
<feature type="region of interest" description="Disordered" evidence="7">
    <location>
        <begin position="229"/>
        <end position="274"/>
    </location>
</feature>
<dbReference type="Gene3D" id="2.30.30.30">
    <property type="match status" value="1"/>
</dbReference>
<evidence type="ECO:0000256" key="6">
    <source>
        <dbReference type="ARBA" id="ARBA00023274"/>
    </source>
</evidence>
<dbReference type="Gene3D" id="2.40.50.140">
    <property type="entry name" value="Nucleic acid-binding proteins"/>
    <property type="match status" value="1"/>
</dbReference>
<dbReference type="InterPro" id="IPR022671">
    <property type="entry name" value="Ribosomal_uL2_CS"/>
</dbReference>
<feature type="domain" description="Large ribosomal subunit protein uL2 RNA-binding" evidence="9">
    <location>
        <begin position="45"/>
        <end position="120"/>
    </location>
</feature>
<dbReference type="InterPro" id="IPR002171">
    <property type="entry name" value="Ribosomal_uL2"/>
</dbReference>
<dbReference type="NCBIfam" id="TIGR01171">
    <property type="entry name" value="rplB_bact"/>
    <property type="match status" value="1"/>
</dbReference>
<dbReference type="GO" id="GO:0003723">
    <property type="term" value="F:RNA binding"/>
    <property type="evidence" value="ECO:0007669"/>
    <property type="project" value="InterPro"/>
</dbReference>
<evidence type="ECO:0000259" key="8">
    <source>
        <dbReference type="SMART" id="SM01382"/>
    </source>
</evidence>
<dbReference type="InterPro" id="IPR008991">
    <property type="entry name" value="Translation_prot_SH3-like_sf"/>
</dbReference>
<dbReference type="GO" id="GO:0005762">
    <property type="term" value="C:mitochondrial large ribosomal subunit"/>
    <property type="evidence" value="ECO:0007669"/>
    <property type="project" value="TreeGrafter"/>
</dbReference>
<dbReference type="GO" id="GO:0009507">
    <property type="term" value="C:chloroplast"/>
    <property type="evidence" value="ECO:0007669"/>
    <property type="project" value="UniProtKB-SubCell"/>
</dbReference>
<evidence type="ECO:0000256" key="7">
    <source>
        <dbReference type="SAM" id="MobiDB-lite"/>
    </source>
</evidence>
<dbReference type="RefSeq" id="YP_009237673.1">
    <property type="nucleotide sequence ID" value="NC_029643.1"/>
</dbReference>
<feature type="compositionally biased region" description="Low complexity" evidence="7">
    <location>
        <begin position="252"/>
        <end position="264"/>
    </location>
</feature>
<dbReference type="GO" id="GO:0003735">
    <property type="term" value="F:structural constituent of ribosome"/>
    <property type="evidence" value="ECO:0007669"/>
    <property type="project" value="InterPro"/>
</dbReference>
<evidence type="ECO:0000256" key="4">
    <source>
        <dbReference type="ARBA" id="ARBA00022640"/>
    </source>
</evidence>
<evidence type="ECO:0000259" key="9">
    <source>
        <dbReference type="SMART" id="SM01383"/>
    </source>
</evidence>
<evidence type="ECO:0000313" key="10">
    <source>
        <dbReference type="EMBL" id="AML60682.1"/>
    </source>
</evidence>
<dbReference type="Gene3D" id="4.10.950.10">
    <property type="entry name" value="Ribosomal protein L2, domain 3"/>
    <property type="match status" value="1"/>
</dbReference>